<accession>A0A2D4KPY7</accession>
<name>A0A2D4KPY7_9SAUR</name>
<reference evidence="1" key="1">
    <citation type="submission" date="2017-07" db="EMBL/GenBank/DDBJ databases">
        <authorList>
            <person name="Mikheyev A."/>
            <person name="Grau M."/>
        </authorList>
    </citation>
    <scope>NUCLEOTIDE SEQUENCE</scope>
    <source>
        <tissue evidence="1">Venom_gland</tissue>
    </source>
</reference>
<protein>
    <submittedName>
        <fullName evidence="1">Uncharacterized protein</fullName>
    </submittedName>
</protein>
<proteinExistence type="predicted"/>
<reference evidence="1" key="2">
    <citation type="submission" date="2017-11" db="EMBL/GenBank/DDBJ databases">
        <title>Coralsnake Venomics: Analyses of Venom Gland Transcriptomes and Proteomes of Six Brazilian Taxa.</title>
        <authorList>
            <person name="Aird S.D."/>
            <person name="Jorge da Silva N."/>
            <person name="Qiu L."/>
            <person name="Villar-Briones A."/>
            <person name="Aparecida-Saddi V."/>
            <person name="Campos-Telles M.P."/>
            <person name="Grau M."/>
            <person name="Mikheyev A.S."/>
        </authorList>
    </citation>
    <scope>NUCLEOTIDE SEQUENCE</scope>
    <source>
        <tissue evidence="1">Venom_gland</tissue>
    </source>
</reference>
<evidence type="ECO:0000313" key="1">
    <source>
        <dbReference type="EMBL" id="LAB10790.1"/>
    </source>
</evidence>
<dbReference type="EMBL" id="IACL01077529">
    <property type="protein sequence ID" value="LAB10790.1"/>
    <property type="molecule type" value="Transcribed_RNA"/>
</dbReference>
<sequence>MLTDSRTTFQHNDKIGIFVPAPRECASLRGGILDELDAWLLQSSQAARSLWQISAWEKNVALLTSGEKETLYCNFQYPLNPASFDHPWEEGNEKRDFTEQF</sequence>
<dbReference type="EMBL" id="IACL01077530">
    <property type="protein sequence ID" value="LAB10791.1"/>
    <property type="molecule type" value="Transcribed_RNA"/>
</dbReference>
<organism evidence="1">
    <name type="scientific">Micrurus paraensis</name>
    <dbReference type="NCBI Taxonomy" id="1970185"/>
    <lineage>
        <taxon>Eukaryota</taxon>
        <taxon>Metazoa</taxon>
        <taxon>Chordata</taxon>
        <taxon>Craniata</taxon>
        <taxon>Vertebrata</taxon>
        <taxon>Euteleostomi</taxon>
        <taxon>Lepidosauria</taxon>
        <taxon>Squamata</taxon>
        <taxon>Bifurcata</taxon>
        <taxon>Unidentata</taxon>
        <taxon>Episquamata</taxon>
        <taxon>Toxicofera</taxon>
        <taxon>Serpentes</taxon>
        <taxon>Colubroidea</taxon>
        <taxon>Elapidae</taxon>
        <taxon>Elapinae</taxon>
        <taxon>Micrurus</taxon>
    </lineage>
</organism>
<dbReference type="AlphaFoldDB" id="A0A2D4KPY7"/>